<evidence type="ECO:0000313" key="3">
    <source>
        <dbReference type="EMBL" id="GAG80307.1"/>
    </source>
</evidence>
<dbReference type="Pfam" id="PF07508">
    <property type="entry name" value="Recombinase"/>
    <property type="match status" value="1"/>
</dbReference>
<organism evidence="3">
    <name type="scientific">marine sediment metagenome</name>
    <dbReference type="NCBI Taxonomy" id="412755"/>
    <lineage>
        <taxon>unclassified sequences</taxon>
        <taxon>metagenomes</taxon>
        <taxon>ecological metagenomes</taxon>
    </lineage>
</organism>
<feature type="non-terminal residue" evidence="3">
    <location>
        <position position="1"/>
    </location>
</feature>
<dbReference type="InterPro" id="IPR038109">
    <property type="entry name" value="DNA_bind_recomb_sf"/>
</dbReference>
<comment type="caution">
    <text evidence="3">The sequence shown here is derived from an EMBL/GenBank/DDBJ whole genome shotgun (WGS) entry which is preliminary data.</text>
</comment>
<dbReference type="Gene3D" id="3.90.1750.20">
    <property type="entry name" value="Putative Large Serine Recombinase, Chain B, Domain 2"/>
    <property type="match status" value="1"/>
</dbReference>
<dbReference type="GO" id="GO:0003677">
    <property type="term" value="F:DNA binding"/>
    <property type="evidence" value="ECO:0007669"/>
    <property type="project" value="InterPro"/>
</dbReference>
<accession>X1BGH7</accession>
<evidence type="ECO:0000256" key="1">
    <source>
        <dbReference type="SAM" id="MobiDB-lite"/>
    </source>
</evidence>
<feature type="compositionally biased region" description="Polar residues" evidence="1">
    <location>
        <begin position="1"/>
        <end position="13"/>
    </location>
</feature>
<feature type="region of interest" description="Disordered" evidence="1">
    <location>
        <begin position="1"/>
        <end position="21"/>
    </location>
</feature>
<dbReference type="InterPro" id="IPR011109">
    <property type="entry name" value="DNA_bind_recombinase_dom"/>
</dbReference>
<reference evidence="3" key="1">
    <citation type="journal article" date="2014" name="Front. Microbiol.">
        <title>High frequency of phylogenetically diverse reductive dehalogenase-homologous genes in deep subseafloor sedimentary metagenomes.</title>
        <authorList>
            <person name="Kawai M."/>
            <person name="Futagami T."/>
            <person name="Toyoda A."/>
            <person name="Takaki Y."/>
            <person name="Nishi S."/>
            <person name="Hori S."/>
            <person name="Arai W."/>
            <person name="Tsubouchi T."/>
            <person name="Morono Y."/>
            <person name="Uchiyama I."/>
            <person name="Ito T."/>
            <person name="Fujiyama A."/>
            <person name="Inagaki F."/>
            <person name="Takami H."/>
        </authorList>
    </citation>
    <scope>NUCLEOTIDE SEQUENCE</scope>
    <source>
        <strain evidence="3">Expedition CK06-06</strain>
    </source>
</reference>
<evidence type="ECO:0000259" key="2">
    <source>
        <dbReference type="Pfam" id="PF07508"/>
    </source>
</evidence>
<dbReference type="GO" id="GO:0000150">
    <property type="term" value="F:DNA strand exchange activity"/>
    <property type="evidence" value="ECO:0007669"/>
    <property type="project" value="InterPro"/>
</dbReference>
<dbReference type="AlphaFoldDB" id="X1BGH7"/>
<feature type="domain" description="Recombinase" evidence="2">
    <location>
        <begin position="59"/>
        <end position="95"/>
    </location>
</feature>
<protein>
    <recommendedName>
        <fullName evidence="2">Recombinase domain-containing protein</fullName>
    </recommendedName>
</protein>
<gene>
    <name evidence="3" type="ORF">S01H4_31433</name>
</gene>
<sequence length="124" mass="14336">NEQKSEATTSGMQRKQEQLGKSSHAVFGWFWNTEEERMNPCWHQQSVIRYVKSAWNDNKGQSFAAIARELNRCGVKTSTGKTWSNSGVSRLVKKPSKMQDQLHQFTEPMRMISHPFRGYNPKSD</sequence>
<name>X1BGH7_9ZZZZ</name>
<dbReference type="EMBL" id="BART01016329">
    <property type="protein sequence ID" value="GAG80307.1"/>
    <property type="molecule type" value="Genomic_DNA"/>
</dbReference>
<proteinExistence type="predicted"/>